<dbReference type="AlphaFoldDB" id="A0AAX2H9L4"/>
<protein>
    <submittedName>
        <fullName evidence="1">Uncharacterized protein</fullName>
    </submittedName>
</protein>
<organism evidence="1 2">
    <name type="scientific">Pseudomonas lundensis</name>
    <dbReference type="NCBI Taxonomy" id="86185"/>
    <lineage>
        <taxon>Bacteria</taxon>
        <taxon>Pseudomonadati</taxon>
        <taxon>Pseudomonadota</taxon>
        <taxon>Gammaproteobacteria</taxon>
        <taxon>Pseudomonadales</taxon>
        <taxon>Pseudomonadaceae</taxon>
        <taxon>Pseudomonas</taxon>
    </lineage>
</organism>
<evidence type="ECO:0000313" key="1">
    <source>
        <dbReference type="EMBL" id="SOB53383.1"/>
    </source>
</evidence>
<sequence>MNLNNQPTINELAELFAGRKDTLDDHIVWINEAGDVRIDPVSHCVEETEFENKHPQMRARLKMYRRGQGYVGKKAAADKAFMTKVLQTLTLTWEKAKAEPKVIKVNSYC</sequence>
<proteinExistence type="predicted"/>
<evidence type="ECO:0000313" key="2">
    <source>
        <dbReference type="Proteomes" id="UP000219564"/>
    </source>
</evidence>
<comment type="caution">
    <text evidence="1">The sequence shown here is derived from an EMBL/GenBank/DDBJ whole genome shotgun (WGS) entry which is preliminary data.</text>
</comment>
<accession>A0AAX2H9L4</accession>
<name>A0AAX2H9L4_9PSED</name>
<dbReference type="RefSeq" id="WP_047275801.1">
    <property type="nucleotide sequence ID" value="NZ_LCYZ01000007.1"/>
</dbReference>
<gene>
    <name evidence="1" type="ORF">PLUA15_340003</name>
</gene>
<dbReference type="Proteomes" id="UP000219564">
    <property type="component" value="Unassembled WGS sequence"/>
</dbReference>
<dbReference type="EMBL" id="OBKZ01000028">
    <property type="protein sequence ID" value="SOB53383.1"/>
    <property type="molecule type" value="Genomic_DNA"/>
</dbReference>
<reference evidence="1 2" key="1">
    <citation type="submission" date="2017-08" db="EMBL/GenBank/DDBJ databases">
        <authorList>
            <person name="Chaillou S."/>
        </authorList>
    </citation>
    <scope>NUCLEOTIDE SEQUENCE [LARGE SCALE GENOMIC DNA]</scope>
    <source>
        <strain evidence="1 2">MFPA15A1205</strain>
    </source>
</reference>